<dbReference type="PANTHER" id="PTHR19879">
    <property type="entry name" value="TRANSCRIPTION INITIATION FACTOR TFIID"/>
    <property type="match status" value="1"/>
</dbReference>
<name>A0AAU9JAC2_9CILI</name>
<dbReference type="InterPro" id="IPR015943">
    <property type="entry name" value="WD40/YVTN_repeat-like_dom_sf"/>
</dbReference>
<dbReference type="EMBL" id="CAJZBQ010000035">
    <property type="protein sequence ID" value="CAG9323902.1"/>
    <property type="molecule type" value="Genomic_DNA"/>
</dbReference>
<dbReference type="Proteomes" id="UP001162131">
    <property type="component" value="Unassembled WGS sequence"/>
</dbReference>
<dbReference type="Gene3D" id="2.160.20.80">
    <property type="entry name" value="E3 ubiquitin-protein ligase SopA"/>
    <property type="match status" value="1"/>
</dbReference>
<dbReference type="SMART" id="SM00320">
    <property type="entry name" value="WD40"/>
    <property type="match status" value="4"/>
</dbReference>
<dbReference type="Pfam" id="PF00805">
    <property type="entry name" value="Pentapeptide"/>
    <property type="match status" value="1"/>
</dbReference>
<proteinExistence type="predicted"/>
<sequence length="744" mass="86913">MSLKQEKRQGLLIKEYRFFKKIQNPRKIDEYLVKCILKDVRNRKSIDLIKTSYINKLEIFDLQNVYPLFNYFLDQNSKEDLLQVIFLSRSSTEIDLACSNAATVLAKSDFSFNNINLSNVRIPKADLSQCLLLNVNFENSNLNEVKFLQSHIINVNFKNCNLSNAKFGYFMKTSSPSATGLSFSPDEKQIYYKNNYSLIEWDLKTQETKYQADINDLISSHITAIYSTNLKPYFVKIHGQYMEFWNQHDQNYLFKINTAKIVFSPNWKYIAVLDSKSWVLSWDIDVNKQTLGGTKGFIYKGSQLIFSPCSKYLAIIKTSVIYIIETGNWSLVKSIWGKFSVKKAFAISYCGEWIAYGDTNLLQLINLTTSDKTRIYLAHKKLRGLSFSPCNRFLAFGSNDSTGYIMELKSQKISQIFTGFENNVTSVLFSPSSKYISWNDSNCNIRIYEFFPNIFKNDYNRHYQIHIAKISPKGSYLFTSSPDKSILWDLTTFAPKQIKQISVSGSYDEYVFSPFETYFAFGIFGGVHIYNIKLDVLIVHKSKNYEWNYFTFSKHEDSLITFDRRFYEYYSFPGFEILRKIDTHEVNVISHNFSDCGRYHLWSTKFNIHIWDLEKGHLIKRMESKKYWNYRFTFTPLLKQVASFDSKEEVFIRIWNIKIGGDTSLKIPGVEALCCRFTSEENLIVGGYKNGVINVWDIKAQTVIEKIRTLFLRDISWVEATKCHILVKEKKNIQIYKSNQLGYK</sequence>
<dbReference type="Pfam" id="PF00400">
    <property type="entry name" value="WD40"/>
    <property type="match status" value="1"/>
</dbReference>
<dbReference type="PANTHER" id="PTHR19879:SF9">
    <property type="entry name" value="TRANSCRIPTION INITIATION FACTOR TFIID SUBUNIT 5"/>
    <property type="match status" value="1"/>
</dbReference>
<evidence type="ECO:0000313" key="1">
    <source>
        <dbReference type="EMBL" id="CAG9323902.1"/>
    </source>
</evidence>
<gene>
    <name evidence="1" type="ORF">BSTOLATCC_MIC34936</name>
</gene>
<keyword evidence="2" id="KW-1185">Reference proteome</keyword>
<dbReference type="InterPro" id="IPR001680">
    <property type="entry name" value="WD40_rpt"/>
</dbReference>
<organism evidence="1 2">
    <name type="scientific">Blepharisma stoltei</name>
    <dbReference type="NCBI Taxonomy" id="1481888"/>
    <lineage>
        <taxon>Eukaryota</taxon>
        <taxon>Sar</taxon>
        <taxon>Alveolata</taxon>
        <taxon>Ciliophora</taxon>
        <taxon>Postciliodesmatophora</taxon>
        <taxon>Heterotrichea</taxon>
        <taxon>Heterotrichida</taxon>
        <taxon>Blepharismidae</taxon>
        <taxon>Blepharisma</taxon>
    </lineage>
</organism>
<comment type="caution">
    <text evidence="1">The sequence shown here is derived from an EMBL/GenBank/DDBJ whole genome shotgun (WGS) entry which is preliminary data.</text>
</comment>
<protein>
    <submittedName>
        <fullName evidence="1">Uncharacterized protein</fullName>
    </submittedName>
</protein>
<dbReference type="SUPFAM" id="SSF141571">
    <property type="entry name" value="Pentapeptide repeat-like"/>
    <property type="match status" value="1"/>
</dbReference>
<evidence type="ECO:0000313" key="2">
    <source>
        <dbReference type="Proteomes" id="UP001162131"/>
    </source>
</evidence>
<reference evidence="1" key="1">
    <citation type="submission" date="2021-09" db="EMBL/GenBank/DDBJ databases">
        <authorList>
            <consortium name="AG Swart"/>
            <person name="Singh M."/>
            <person name="Singh A."/>
            <person name="Seah K."/>
            <person name="Emmerich C."/>
        </authorList>
    </citation>
    <scope>NUCLEOTIDE SEQUENCE</scope>
    <source>
        <strain evidence="1">ATCC30299</strain>
    </source>
</reference>
<accession>A0AAU9JAC2</accession>
<dbReference type="AlphaFoldDB" id="A0AAU9JAC2"/>
<dbReference type="SUPFAM" id="SSF82171">
    <property type="entry name" value="DPP6 N-terminal domain-like"/>
    <property type="match status" value="2"/>
</dbReference>
<dbReference type="Gene3D" id="2.130.10.10">
    <property type="entry name" value="YVTN repeat-like/Quinoprotein amine dehydrogenase"/>
    <property type="match status" value="2"/>
</dbReference>
<dbReference type="InterPro" id="IPR001646">
    <property type="entry name" value="5peptide_repeat"/>
</dbReference>